<accession>A0A6U4LIK6</accession>
<evidence type="ECO:0000256" key="1">
    <source>
        <dbReference type="PIRSR" id="PIRSR613078-1"/>
    </source>
</evidence>
<dbReference type="SMART" id="SM00855">
    <property type="entry name" value="PGAM"/>
    <property type="match status" value="1"/>
</dbReference>
<dbReference type="InterPro" id="IPR029033">
    <property type="entry name" value="His_PPase_superfam"/>
</dbReference>
<dbReference type="InterPro" id="IPR013078">
    <property type="entry name" value="His_Pase_superF_clade-1"/>
</dbReference>
<name>A0A6U4LIK6_9STRA</name>
<dbReference type="Pfam" id="PF00300">
    <property type="entry name" value="His_Phos_1"/>
    <property type="match status" value="1"/>
</dbReference>
<evidence type="ECO:0000313" key="4">
    <source>
        <dbReference type="EMBL" id="CAD9270062.1"/>
    </source>
</evidence>
<feature type="binding site" evidence="2">
    <location>
        <position position="145"/>
    </location>
    <ligand>
        <name>substrate</name>
    </ligand>
</feature>
<feature type="binding site" evidence="2">
    <location>
        <begin position="89"/>
        <end position="96"/>
    </location>
    <ligand>
        <name>substrate</name>
    </ligand>
</feature>
<sequence length="307" mass="33268">MGNKAGKPAAASPDSSLEERYAAIKAAQGAQFENYTAWIAGKDAAWREKIVADAAALGIDVDVDKGQIRYAADFEEKKLPLKFDLMYCRHGKTTGNTEPRVYQGYVDEPSNALNDVGKGQAEAAADKLDALRLDPDLVVLSPLSRAADTGRAYLKRHPELEAVTEEWDESAEMHFGAWDNVRVRDLPDDNICHLFYLDQNAVVVADAPYKPPSGGAAIPGESFVEVLVRMHGVLEKLNARFQGDAPAKQPLVLMYGHSMAGAALSVLTGNGKVVDGQTYLGFDGKYIMPNATPVYLHREKGGACIVM</sequence>
<gene>
    <name evidence="3" type="ORF">PPAR1163_LOCUS28500</name>
    <name evidence="4" type="ORF">PPAR1163_LOCUS28501</name>
</gene>
<protein>
    <submittedName>
        <fullName evidence="3">Uncharacterized protein</fullName>
    </submittedName>
</protein>
<dbReference type="AlphaFoldDB" id="A0A6U4LIK6"/>
<proteinExistence type="predicted"/>
<reference evidence="3" key="1">
    <citation type="submission" date="2021-01" db="EMBL/GenBank/DDBJ databases">
        <authorList>
            <person name="Corre E."/>
            <person name="Pelletier E."/>
            <person name="Niang G."/>
            <person name="Scheremetjew M."/>
            <person name="Finn R."/>
            <person name="Kale V."/>
            <person name="Holt S."/>
            <person name="Cochrane G."/>
            <person name="Meng A."/>
            <person name="Brown T."/>
            <person name="Cohen L."/>
        </authorList>
    </citation>
    <scope>NUCLEOTIDE SEQUENCE</scope>
    <source>
        <strain evidence="3">CCMP2877</strain>
    </source>
</reference>
<dbReference type="EMBL" id="HBGJ01045353">
    <property type="protein sequence ID" value="CAD9270061.1"/>
    <property type="molecule type" value="Transcribed_RNA"/>
</dbReference>
<feature type="active site" description="Proton donor/acceptor" evidence="1">
    <location>
        <position position="172"/>
    </location>
</feature>
<dbReference type="CDD" id="cd07067">
    <property type="entry name" value="HP_PGM_like"/>
    <property type="match status" value="1"/>
</dbReference>
<evidence type="ECO:0000256" key="2">
    <source>
        <dbReference type="PIRSR" id="PIRSR613078-2"/>
    </source>
</evidence>
<dbReference type="SUPFAM" id="SSF53254">
    <property type="entry name" value="Phosphoglycerate mutase-like"/>
    <property type="match status" value="1"/>
</dbReference>
<organism evidence="3">
    <name type="scientific">Phaeomonas parva</name>
    <dbReference type="NCBI Taxonomy" id="124430"/>
    <lineage>
        <taxon>Eukaryota</taxon>
        <taxon>Sar</taxon>
        <taxon>Stramenopiles</taxon>
        <taxon>Ochrophyta</taxon>
        <taxon>Pinguiophyceae</taxon>
        <taxon>Pinguiochrysidales</taxon>
        <taxon>Pinguiochrysidaceae</taxon>
        <taxon>Phaeomonas</taxon>
    </lineage>
</organism>
<dbReference type="Gene3D" id="3.40.50.1240">
    <property type="entry name" value="Phosphoglycerate mutase-like"/>
    <property type="match status" value="1"/>
</dbReference>
<evidence type="ECO:0000313" key="3">
    <source>
        <dbReference type="EMBL" id="CAD9270061.1"/>
    </source>
</evidence>
<dbReference type="EMBL" id="HBGJ01045354">
    <property type="protein sequence ID" value="CAD9270062.1"/>
    <property type="molecule type" value="Transcribed_RNA"/>
</dbReference>
<feature type="active site" description="Tele-phosphohistidine intermediate" evidence="1">
    <location>
        <position position="90"/>
    </location>
</feature>